<evidence type="ECO:0000259" key="6">
    <source>
        <dbReference type="PROSITE" id="PS50097"/>
    </source>
</evidence>
<feature type="compositionally biased region" description="Low complexity" evidence="5">
    <location>
        <begin position="648"/>
        <end position="673"/>
    </location>
</feature>
<dbReference type="PROSITE" id="PS50217">
    <property type="entry name" value="BZIP"/>
    <property type="match status" value="1"/>
</dbReference>
<feature type="compositionally biased region" description="Polar residues" evidence="5">
    <location>
        <begin position="635"/>
        <end position="647"/>
    </location>
</feature>
<dbReference type="InterPro" id="IPR004827">
    <property type="entry name" value="bZIP"/>
</dbReference>
<feature type="region of interest" description="Disordered" evidence="5">
    <location>
        <begin position="422"/>
        <end position="458"/>
    </location>
</feature>
<gene>
    <name evidence="8" type="ORF">ACEWY4_009007</name>
</gene>
<evidence type="ECO:0000256" key="2">
    <source>
        <dbReference type="ARBA" id="ARBA00023125"/>
    </source>
</evidence>
<feature type="domain" description="BZIP" evidence="7">
    <location>
        <begin position="500"/>
        <end position="547"/>
    </location>
</feature>
<keyword evidence="9" id="KW-1185">Reference proteome</keyword>
<name>A0ABD1K5A6_9TELE</name>
<dbReference type="FunFam" id="3.30.710.10:FF:000033">
    <property type="entry name" value="transcription regulator protein BACH2 isoform X1"/>
    <property type="match status" value="1"/>
</dbReference>
<feature type="compositionally biased region" description="Polar residues" evidence="5">
    <location>
        <begin position="199"/>
        <end position="211"/>
    </location>
</feature>
<dbReference type="PANTHER" id="PTHR46105">
    <property type="entry name" value="AGAP004733-PA"/>
    <property type="match status" value="1"/>
</dbReference>
<evidence type="ECO:0000256" key="3">
    <source>
        <dbReference type="ARBA" id="ARBA00023163"/>
    </source>
</evidence>
<evidence type="ECO:0000313" key="9">
    <source>
        <dbReference type="Proteomes" id="UP001591681"/>
    </source>
</evidence>
<dbReference type="InterPro" id="IPR008917">
    <property type="entry name" value="TF_DNA-bd_sf"/>
</dbReference>
<dbReference type="SUPFAM" id="SSF47454">
    <property type="entry name" value="A DNA-binding domain in eukaryotic transcription factors"/>
    <property type="match status" value="1"/>
</dbReference>
<keyword evidence="1" id="KW-0805">Transcription regulation</keyword>
<feature type="domain" description="BTB" evidence="6">
    <location>
        <begin position="36"/>
        <end position="102"/>
    </location>
</feature>
<feature type="coiled-coil region" evidence="4">
    <location>
        <begin position="513"/>
        <end position="547"/>
    </location>
</feature>
<feature type="compositionally biased region" description="Polar residues" evidence="5">
    <location>
        <begin position="430"/>
        <end position="441"/>
    </location>
</feature>
<dbReference type="InterPro" id="IPR050457">
    <property type="entry name" value="ZnFinger_BTB_dom_contain"/>
</dbReference>
<dbReference type="InterPro" id="IPR004826">
    <property type="entry name" value="bZIP_Maf"/>
</dbReference>
<dbReference type="EMBL" id="JBHFQA010000008">
    <property type="protein sequence ID" value="KAL2094288.1"/>
    <property type="molecule type" value="Genomic_DNA"/>
</dbReference>
<dbReference type="Pfam" id="PF00651">
    <property type="entry name" value="BTB"/>
    <property type="match status" value="1"/>
</dbReference>
<evidence type="ECO:0008006" key="10">
    <source>
        <dbReference type="Google" id="ProtNLM"/>
    </source>
</evidence>
<feature type="region of interest" description="Disordered" evidence="5">
    <location>
        <begin position="155"/>
        <end position="211"/>
    </location>
</feature>
<reference evidence="8 9" key="1">
    <citation type="submission" date="2024-09" db="EMBL/GenBank/DDBJ databases">
        <title>A chromosome-level genome assembly of Gray's grenadier anchovy, Coilia grayii.</title>
        <authorList>
            <person name="Fu Z."/>
        </authorList>
    </citation>
    <scope>NUCLEOTIDE SEQUENCE [LARGE SCALE GENOMIC DNA]</scope>
    <source>
        <strain evidence="8">G4</strain>
        <tissue evidence="8">Muscle</tissue>
    </source>
</reference>
<dbReference type="SMART" id="SM00338">
    <property type="entry name" value="BRLZ"/>
    <property type="match status" value="1"/>
</dbReference>
<dbReference type="InterPro" id="IPR011333">
    <property type="entry name" value="SKP1/BTB/POZ_sf"/>
</dbReference>
<dbReference type="PROSITE" id="PS00036">
    <property type="entry name" value="BZIP_BASIC"/>
    <property type="match status" value="1"/>
</dbReference>
<feature type="region of interest" description="Disordered" evidence="5">
    <location>
        <begin position="635"/>
        <end position="681"/>
    </location>
</feature>
<dbReference type="Proteomes" id="UP001591681">
    <property type="component" value="Unassembled WGS sequence"/>
</dbReference>
<proteinExistence type="predicted"/>
<evidence type="ECO:0000259" key="7">
    <source>
        <dbReference type="PROSITE" id="PS50217"/>
    </source>
</evidence>
<dbReference type="SUPFAM" id="SSF54695">
    <property type="entry name" value="POZ domain"/>
    <property type="match status" value="1"/>
</dbReference>
<organism evidence="8 9">
    <name type="scientific">Coilia grayii</name>
    <name type="common">Gray's grenadier anchovy</name>
    <dbReference type="NCBI Taxonomy" id="363190"/>
    <lineage>
        <taxon>Eukaryota</taxon>
        <taxon>Metazoa</taxon>
        <taxon>Chordata</taxon>
        <taxon>Craniata</taxon>
        <taxon>Vertebrata</taxon>
        <taxon>Euteleostomi</taxon>
        <taxon>Actinopterygii</taxon>
        <taxon>Neopterygii</taxon>
        <taxon>Teleostei</taxon>
        <taxon>Clupei</taxon>
        <taxon>Clupeiformes</taxon>
        <taxon>Clupeoidei</taxon>
        <taxon>Engraulidae</taxon>
        <taxon>Coilinae</taxon>
        <taxon>Coilia</taxon>
    </lineage>
</organism>
<dbReference type="AlphaFoldDB" id="A0ABD1K5A6"/>
<keyword evidence="2" id="KW-0238">DNA-binding</keyword>
<dbReference type="Gene3D" id="3.30.710.10">
    <property type="entry name" value="Potassium Channel Kv1.1, Chain A"/>
    <property type="match status" value="1"/>
</dbReference>
<protein>
    <recommendedName>
        <fullName evidence="10">Transcription regulator protein BACH1</fullName>
    </recommendedName>
</protein>
<evidence type="ECO:0000313" key="8">
    <source>
        <dbReference type="EMBL" id="KAL2094288.1"/>
    </source>
</evidence>
<dbReference type="PANTHER" id="PTHR46105:SF23">
    <property type="entry name" value="TRANSCRIPTION REGULATOR PROTEIN BACH1"/>
    <property type="match status" value="1"/>
</dbReference>
<accession>A0ABD1K5A6</accession>
<dbReference type="Gene3D" id="1.10.880.10">
    <property type="entry name" value="Transcription factor, Skn-1-like, DNA-binding domain"/>
    <property type="match status" value="1"/>
</dbReference>
<dbReference type="Pfam" id="PF03131">
    <property type="entry name" value="bZIP_Maf"/>
    <property type="match status" value="1"/>
</dbReference>
<keyword evidence="4" id="KW-0175">Coiled coil</keyword>
<dbReference type="SMART" id="SM00225">
    <property type="entry name" value="BTB"/>
    <property type="match status" value="1"/>
</dbReference>
<evidence type="ECO:0000256" key="4">
    <source>
        <dbReference type="SAM" id="Coils"/>
    </source>
</evidence>
<comment type="caution">
    <text evidence="8">The sequence shown here is derived from an EMBL/GenBank/DDBJ whole genome shotgun (WGS) entry which is preliminary data.</text>
</comment>
<feature type="compositionally biased region" description="Acidic residues" evidence="5">
    <location>
        <begin position="442"/>
        <end position="453"/>
    </location>
</feature>
<feature type="region of interest" description="Disordered" evidence="5">
    <location>
        <begin position="596"/>
        <end position="617"/>
    </location>
</feature>
<dbReference type="InterPro" id="IPR000210">
    <property type="entry name" value="BTB/POZ_dom"/>
</dbReference>
<keyword evidence="3" id="KW-0804">Transcription</keyword>
<evidence type="ECO:0000256" key="5">
    <source>
        <dbReference type="SAM" id="MobiDB-lite"/>
    </source>
</evidence>
<dbReference type="GO" id="GO:0003677">
    <property type="term" value="F:DNA binding"/>
    <property type="evidence" value="ECO:0007669"/>
    <property type="project" value="UniProtKB-KW"/>
</dbReference>
<evidence type="ECO:0000256" key="1">
    <source>
        <dbReference type="ARBA" id="ARBA00023015"/>
    </source>
</evidence>
<sequence length="696" mass="75985">MSVDSPRSSVFTFQSAVHSDHVLRCLDEQRRRDTLCDVTVVVESRSFRAHRSVLASCSDYFSARFSNHGEPGVVISLPDEVTVEGFEPLLQFAYTTKLLFTKENILEIRNCAAFLGFKNLDNSCFEFLIPKFFDNTKNATTVPRRQCCRMKKCPRPAKDSLASQNTDSDVDTDKSTSKATKVQEDEEQQTRATSKLLEQPQQSGDDASLDTNSQTDYSLLCKYRKFQMAYRMESCGSETASMSPATTAEDRCPLSGKPCTRAEDIKDSEATSSKYVPVKEGCDTLASSSPRTKRPHSEVSEARCCDDMSGLGCGGSVGPTKVKLEDLAEEVPVASSERPRVAGTAGDWGTLAPTEAHTSGPSGGEPESEQATAERSSIEQEVAEHLAKGFWASQGLLKQLDLDINRRDCPFLRDLGAVGAHVPNGEESSRAQGSPCVSSQNEESDSLDTEGDSESYGSERACELPFSVEKIASLSRNDFQQMLKSQCLSREQLDYVHDVRRRSKNRIAARRCRKRKLDCIHNLEGEIEKLRTEKDKLTTERDRLNQQRLLTWQSFSGLYEKVCSEAALRPEQLQVLAKYSPSSCPLFALLSPLKSTSAQPQAPTEPQDSTCTSTSVGLSQADSCSGPSTSFAVETVSGKVQTGPQVLSSSASSTTSGKGFTSSSHSSSSSSSSEAFGIGAFTSMRPEPVSKLISDK</sequence>
<feature type="region of interest" description="Disordered" evidence="5">
    <location>
        <begin position="330"/>
        <end position="380"/>
    </location>
</feature>
<dbReference type="PROSITE" id="PS50097">
    <property type="entry name" value="BTB"/>
    <property type="match status" value="1"/>
</dbReference>